<sequence length="186" mass="21114">MKDLIVNGLGEVFFHDAYVIGDINHAELKRKIGRDPNDADLEQEFKDLARLHLPTEKLAEHVILIWEAQKQFNGSFARVQHWGGQTRVGAEFRSFDEGDDENRRKIYEGAAKANAEILYVYKGKEVDHFCPQGGEWQYGPNHDRAYTQVEISIPVAEPTIDTIKEAFDRLEATLLSVFNEAGVAIL</sequence>
<evidence type="ECO:0000313" key="2">
    <source>
        <dbReference type="Proteomes" id="UP000182840"/>
    </source>
</evidence>
<dbReference type="KEGG" id="meso:BSQ44_24320"/>
<dbReference type="EMBL" id="CP018171">
    <property type="protein sequence ID" value="APH74147.1"/>
    <property type="molecule type" value="Genomic_DNA"/>
</dbReference>
<proteinExistence type="predicted"/>
<dbReference type="AlphaFoldDB" id="A0A1L3SXJ0"/>
<protein>
    <submittedName>
        <fullName evidence="1">Uncharacterized protein</fullName>
    </submittedName>
</protein>
<dbReference type="Proteomes" id="UP000182840">
    <property type="component" value="Chromosome"/>
</dbReference>
<evidence type="ECO:0000313" key="1">
    <source>
        <dbReference type="EMBL" id="APH74147.1"/>
    </source>
</evidence>
<keyword evidence="2" id="KW-1185">Reference proteome</keyword>
<dbReference type="RefSeq" id="WP_072607609.1">
    <property type="nucleotide sequence ID" value="NZ_CP018171.1"/>
</dbReference>
<gene>
    <name evidence="1" type="ORF">BSQ44_24320</name>
</gene>
<name>A0A1L3SXJ0_9HYPH</name>
<reference evidence="2" key="1">
    <citation type="submission" date="2016-11" db="EMBL/GenBank/DDBJ databases">
        <title>Mesorhizobium oceanicum sp. nov., isolated from deep seawater in South China Sea.</title>
        <authorList>
            <person name="Fu G.-Y."/>
        </authorList>
    </citation>
    <scope>NUCLEOTIDE SEQUENCE [LARGE SCALE GENOMIC DNA]</scope>
    <source>
        <strain evidence="2">B7</strain>
    </source>
</reference>
<accession>A0A1L3SXJ0</accession>
<dbReference type="STRING" id="1670800.BSQ44_24320"/>
<organism evidence="1 2">
    <name type="scientific">Aquibium oceanicum</name>
    <dbReference type="NCBI Taxonomy" id="1670800"/>
    <lineage>
        <taxon>Bacteria</taxon>
        <taxon>Pseudomonadati</taxon>
        <taxon>Pseudomonadota</taxon>
        <taxon>Alphaproteobacteria</taxon>
        <taxon>Hyphomicrobiales</taxon>
        <taxon>Phyllobacteriaceae</taxon>
        <taxon>Aquibium</taxon>
    </lineage>
</organism>